<feature type="domain" description="Fibronectin type-III" evidence="2">
    <location>
        <begin position="620"/>
        <end position="715"/>
    </location>
</feature>
<evidence type="ECO:0000313" key="3">
    <source>
        <dbReference type="EMBL" id="WZN42872.1"/>
    </source>
</evidence>
<feature type="domain" description="Fibronectin type-III" evidence="2">
    <location>
        <begin position="146"/>
        <end position="246"/>
    </location>
</feature>
<dbReference type="Pfam" id="PF18962">
    <property type="entry name" value="Por_Secre_tail"/>
    <property type="match status" value="1"/>
</dbReference>
<keyword evidence="1" id="KW-0732">Signal</keyword>
<gene>
    <name evidence="3" type="ORF">WJU16_07475</name>
</gene>
<dbReference type="InterPro" id="IPR008964">
    <property type="entry name" value="Invasin/intimin_cell_adhesion"/>
</dbReference>
<feature type="chain" id="PRO_5047393118" evidence="1">
    <location>
        <begin position="24"/>
        <end position="1807"/>
    </location>
</feature>
<feature type="signal peptide" evidence="1">
    <location>
        <begin position="1"/>
        <end position="23"/>
    </location>
</feature>
<protein>
    <submittedName>
        <fullName evidence="3">MBG domain-containing protein</fullName>
    </submittedName>
</protein>
<dbReference type="NCBIfam" id="TIGR04183">
    <property type="entry name" value="Por_Secre_tail"/>
    <property type="match status" value="1"/>
</dbReference>
<dbReference type="SUPFAM" id="SSF49373">
    <property type="entry name" value="Invasin/intimin cell-adhesion fragments"/>
    <property type="match status" value="2"/>
</dbReference>
<organism evidence="3 4">
    <name type="scientific">Chitinophaga pollutisoli</name>
    <dbReference type="NCBI Taxonomy" id="3133966"/>
    <lineage>
        <taxon>Bacteria</taxon>
        <taxon>Pseudomonadati</taxon>
        <taxon>Bacteroidota</taxon>
        <taxon>Chitinophagia</taxon>
        <taxon>Chitinophagales</taxon>
        <taxon>Chitinophagaceae</taxon>
        <taxon>Chitinophaga</taxon>
    </lineage>
</organism>
<dbReference type="InterPro" id="IPR041286">
    <property type="entry name" value="MBG_2"/>
</dbReference>
<name>A0ABZ2YTG6_9BACT</name>
<dbReference type="Gene3D" id="2.60.40.1080">
    <property type="match status" value="2"/>
</dbReference>
<feature type="domain" description="Fibronectin type-III" evidence="2">
    <location>
        <begin position="264"/>
        <end position="364"/>
    </location>
</feature>
<dbReference type="Pfam" id="PF18676">
    <property type="entry name" value="MBG_2"/>
    <property type="match status" value="6"/>
</dbReference>
<dbReference type="InterPro" id="IPR036116">
    <property type="entry name" value="FN3_sf"/>
</dbReference>
<accession>A0ABZ2YTG6</accession>
<dbReference type="RefSeq" id="WP_341837699.1">
    <property type="nucleotide sequence ID" value="NZ_CP149822.1"/>
</dbReference>
<dbReference type="Gene3D" id="3.30.160.710">
    <property type="match status" value="4"/>
</dbReference>
<feature type="domain" description="Fibronectin type-III" evidence="2">
    <location>
        <begin position="26"/>
        <end position="126"/>
    </location>
</feature>
<feature type="domain" description="Fibronectin type-III" evidence="2">
    <location>
        <begin position="383"/>
        <end position="482"/>
    </location>
</feature>
<sequence length="1807" mass="192228">MKHYLRILPWLFLLLCGIRGARAATPTLPSSGITFNTVEGNHLGFYWTRGDGAKRIVIAKAGGPVQARPVNGRTYTPNPAFGQGEAVGAGEYVIGYGNLSQLTTTGLTSGVTYYFAVFEFNGDNATTEYLTTAFMTANKATEKPPVTQVSNIQISDITGSKATIKWTNGNGYGRLLVMREGSPVDAQPTEFVNYNANANFGVGAQIGTGNYVVYNWYSGSATQTVYRLKNGTTYHIAAYEFNGWNGPAFTRPAATATFNTPSEPSKPPGAMYSDSRDTRQFRMLFPAGDGTHRLVIGKKGSPVTSVPTDGTVYTADSEFGKGTRLGTDEFVVYAGTEWLKLITGLEPGTTYHFRTFEYNEANTTDYLTSAFSEGSATTLTTPTASPTILQLSDIRAFQMTANWDKGDGNSRILIGKANGPVDITPEDFKAYSASGNFGTGAQIGNGNFVLSEGNQTQVTIYQLTAGVTYHFALLEANGSVAPMYLKPGITASATTNPKPTTHPNSLSIDSRMINSLRVYCNMGNGTKLLVIGKKGSPVTAVPVDKEIYTGSWKFEDGDEIAPGEFVIHSGTWNAPTVNNLEPNTTYHFRVINYNEVNGEPFYYTADPMTDGSGSTIDYARPQASNLTFPEIQHTSVKLKFDAGGGTRRLVIYKAGGPVDANPANGAGYGAGSALGNGNIVAGYTTSDELTATGLTAGTNYHFAVYEITPTYYFYTPDPLRGQTTTTGATQTITFPDFTAKTYGDADFDLPAQASSGLPISYDFSSNYVEVVNGKFHIIRSGTVTVTARQPGDAIYAPATPVSKDLTIAKKALTIRAANKTIAFGDDIPALTATYDGFVLGETEAALSKLPTLSTDAKKGDPSGDYTINITGATATNYDITHASGILTIQPPPRTPQTINFPPLADLRYGMGHTTLNARATSNLPIVYQSSNTAIAQVVNGQIQIVKAGTVKITAYCPGDQTWEDAPPVEITVNINKADLSIIADDKSMTQGDVLPALTLRFVGFQYGEQENVLTAQPRITTTATRNSLPGEYDITITGATSPNYAITFVKGTMTVLPRPKLQQTIDFPAITGKTYGNALFAPGATATSTLTVAYHTTTPTVVEIVNGRVKIVGTGNASVTASQAGNNDYEAAPEVTRTFAVQGAPLQVKADNKTKVEGQANPTLTVTYTGFVNGETVSVLTQRATPTTAVTESTPAGEYDIFPGSAAAANYTMNYVNGKLTVTAKPRQAQTITFPQPAAKTYGDGDFAGGAQASSGLEVRYTSLTPAVATIINGQIHILKAGTATIRAEQDGNNDYRPATAVSRNIVINKATLNAKPDDKSKVYRDPNPVFTIAYTGFVNGDDAADIQTPPVVNTRATATSDVGNYEIWLSGGTDENYQFSFREGKLDITPRSQTITFDALAGKQYGDADFALAGTAASGLAVTYVNETPDIITITGTQVRILKAGRASIRATQAGNNNWQAAAPVTRAFDISKAPLTVTADNKTRVEGTDNPAFTLRYTGFVNGDDAGDIQTQPLATTTATRNSQPGNYDITVAGGTADNYRFIYVKGTLTVTPAVQTKPQTITFPALAARTYGAADFAPGASASSNLAVTYASSNPDVASIVNGNIHIVGAGTTTITARQAGNNDWLAAAPVSRTFTVEKAWLTATAHNKTKEAGTPNPQFSLAITGFVLNEAAHVLTRDVTFTSPANEYSRPGKYPIIPGGGAAANYHFRYVNGILTVTPKITDNVKAWCSSRSTLQVRIFVMEAQRANIFLYTTSGQQVSPFFRQLNAGSNTIQIDVSNIPTGMYILHINGDKTKLSQNIAIN</sequence>
<dbReference type="EMBL" id="CP149822">
    <property type="protein sequence ID" value="WZN42872.1"/>
    <property type="molecule type" value="Genomic_DNA"/>
</dbReference>
<reference evidence="4" key="1">
    <citation type="submission" date="2024-03" db="EMBL/GenBank/DDBJ databases">
        <title>Chitinophaga horti sp. nov., isolated from garden soil.</title>
        <authorList>
            <person name="Lee D.S."/>
            <person name="Han D.M."/>
            <person name="Baek J.H."/>
            <person name="Choi D.G."/>
            <person name="Jeon J.H."/>
            <person name="Jeon C.O."/>
        </authorList>
    </citation>
    <scope>NUCLEOTIDE SEQUENCE [LARGE SCALE GENOMIC DNA]</scope>
    <source>
        <strain evidence="4">GPA1</strain>
    </source>
</reference>
<evidence type="ECO:0000259" key="2">
    <source>
        <dbReference type="SMART" id="SM00060"/>
    </source>
</evidence>
<keyword evidence="4" id="KW-1185">Reference proteome</keyword>
<dbReference type="SMART" id="SM00060">
    <property type="entry name" value="FN3"/>
    <property type="match status" value="6"/>
</dbReference>
<evidence type="ECO:0000313" key="4">
    <source>
        <dbReference type="Proteomes" id="UP001485459"/>
    </source>
</evidence>
<evidence type="ECO:0000256" key="1">
    <source>
        <dbReference type="SAM" id="SignalP"/>
    </source>
</evidence>
<dbReference type="SUPFAM" id="SSF49265">
    <property type="entry name" value="Fibronectin type III"/>
    <property type="match status" value="1"/>
</dbReference>
<feature type="domain" description="Fibronectin type-III" evidence="2">
    <location>
        <begin position="497"/>
        <end position="600"/>
    </location>
</feature>
<dbReference type="InterPro" id="IPR026444">
    <property type="entry name" value="Secre_tail"/>
</dbReference>
<dbReference type="InterPro" id="IPR003961">
    <property type="entry name" value="FN3_dom"/>
</dbReference>
<proteinExistence type="predicted"/>
<dbReference type="Proteomes" id="UP001485459">
    <property type="component" value="Chromosome"/>
</dbReference>